<accession>A0A150T6D0</accession>
<evidence type="ECO:0000313" key="1">
    <source>
        <dbReference type="EMBL" id="KYG00209.1"/>
    </source>
</evidence>
<dbReference type="AlphaFoldDB" id="A0A150T6D0"/>
<evidence type="ECO:0000313" key="2">
    <source>
        <dbReference type="Proteomes" id="UP000075635"/>
    </source>
</evidence>
<reference evidence="1 2" key="1">
    <citation type="submission" date="2014-02" db="EMBL/GenBank/DDBJ databases">
        <title>The small core and large imbalanced accessory genome model reveals a collaborative survival strategy of Sorangium cellulosum strains in nature.</title>
        <authorList>
            <person name="Han K."/>
            <person name="Peng R."/>
            <person name="Blom J."/>
            <person name="Li Y.-Z."/>
        </authorList>
    </citation>
    <scope>NUCLEOTIDE SEQUENCE [LARGE SCALE GENOMIC DNA]</scope>
    <source>
        <strain evidence="1 2">So0011-07</strain>
    </source>
</reference>
<organism evidence="1 2">
    <name type="scientific">Sorangium cellulosum</name>
    <name type="common">Polyangium cellulosum</name>
    <dbReference type="NCBI Taxonomy" id="56"/>
    <lineage>
        <taxon>Bacteria</taxon>
        <taxon>Pseudomonadati</taxon>
        <taxon>Myxococcota</taxon>
        <taxon>Polyangia</taxon>
        <taxon>Polyangiales</taxon>
        <taxon>Polyangiaceae</taxon>
        <taxon>Sorangium</taxon>
    </lineage>
</organism>
<dbReference type="Proteomes" id="UP000075635">
    <property type="component" value="Unassembled WGS sequence"/>
</dbReference>
<comment type="caution">
    <text evidence="1">The sequence shown here is derived from an EMBL/GenBank/DDBJ whole genome shotgun (WGS) entry which is preliminary data.</text>
</comment>
<name>A0A150T6D0_SORCE</name>
<dbReference type="Pfam" id="PF13376">
    <property type="entry name" value="OmdA"/>
    <property type="match status" value="1"/>
</dbReference>
<proteinExistence type="predicted"/>
<protein>
    <submittedName>
        <fullName evidence="1">Uncharacterized protein</fullName>
    </submittedName>
</protein>
<dbReference type="EMBL" id="JEMB01000014">
    <property type="protein sequence ID" value="KYG00209.1"/>
    <property type="molecule type" value="Genomic_DNA"/>
</dbReference>
<gene>
    <name evidence="1" type="ORF">BE17_00750</name>
</gene>
<sequence>MTTPDPLARKLQIKPDSRLLLLGAPDGFAAALEPLPERVTVATAARGQFDVVHLFVRQAKDLEKDAPRWIEEAKTAATRARRVEKSTEMVAAGVKDRNEKYRR</sequence>